<reference evidence="2" key="2">
    <citation type="submission" date="2023-11" db="UniProtKB">
        <authorList>
            <consortium name="WormBaseParasite"/>
        </authorList>
    </citation>
    <scope>IDENTIFICATION</scope>
</reference>
<dbReference type="WBParaSite" id="TREG1_89170.1">
    <property type="protein sequence ID" value="TREG1_89170.1"/>
    <property type="gene ID" value="TREG1_89170"/>
</dbReference>
<reference evidence="1" key="1">
    <citation type="submission" date="2022-06" db="EMBL/GenBank/DDBJ databases">
        <authorList>
            <person name="Berger JAMES D."/>
            <person name="Berger JAMES D."/>
        </authorList>
    </citation>
    <scope>NUCLEOTIDE SEQUENCE [LARGE SCALE GENOMIC DNA]</scope>
</reference>
<name>A0AA85KL06_TRIRE</name>
<evidence type="ECO:0000313" key="1">
    <source>
        <dbReference type="Proteomes" id="UP000050795"/>
    </source>
</evidence>
<keyword evidence="1" id="KW-1185">Reference proteome</keyword>
<protein>
    <submittedName>
        <fullName evidence="2">Uncharacterized protein</fullName>
    </submittedName>
</protein>
<dbReference type="AlphaFoldDB" id="A0AA85KL06"/>
<accession>A0AA85KL06</accession>
<dbReference type="Proteomes" id="UP000050795">
    <property type="component" value="Unassembled WGS sequence"/>
</dbReference>
<organism evidence="1 2">
    <name type="scientific">Trichobilharzia regenti</name>
    <name type="common">Nasal bird schistosome</name>
    <dbReference type="NCBI Taxonomy" id="157069"/>
    <lineage>
        <taxon>Eukaryota</taxon>
        <taxon>Metazoa</taxon>
        <taxon>Spiralia</taxon>
        <taxon>Lophotrochozoa</taxon>
        <taxon>Platyhelminthes</taxon>
        <taxon>Trematoda</taxon>
        <taxon>Digenea</taxon>
        <taxon>Strigeidida</taxon>
        <taxon>Schistosomatoidea</taxon>
        <taxon>Schistosomatidae</taxon>
        <taxon>Trichobilharzia</taxon>
    </lineage>
</organism>
<sequence length="67" mass="7870">MRECISLHLRDQCSSQITTTGATEKLYSWAVNKLLSYSSYLYLINNLELFRLCYDFYNSQFISSNLV</sequence>
<proteinExistence type="predicted"/>
<evidence type="ECO:0000313" key="2">
    <source>
        <dbReference type="WBParaSite" id="TREG1_89170.1"/>
    </source>
</evidence>